<dbReference type="RefSeq" id="WP_295368340.1">
    <property type="nucleotide sequence ID" value="NZ_DYUC01000014.1"/>
</dbReference>
<dbReference type="GO" id="GO:0140096">
    <property type="term" value="F:catalytic activity, acting on a protein"/>
    <property type="evidence" value="ECO:0007669"/>
    <property type="project" value="UniProtKB-ARBA"/>
</dbReference>
<keyword evidence="6 9" id="KW-0028">Amino-acid biosynthesis</keyword>
<sequence length="389" mass="42339">MNYTVHTPEGTRDRLFAECRERRQVQRALTALFRRRSYAEIITPEVEFYDLFLQSGNPMPQEAMLKIIDRSGKIMVMRPDCTTPIARVAATKLRTVPLPQRLYYDQTVFRSGDAHRGGSSEIAQCGVELIGAAGKKADLEMVALAVDALKAAGLERFHVELGHVGFFRELTARVDMPAAAAEQMRSLIEGKNFAALNDLLEPYAGQPAVRPLRRLPYLFGGAEVLDEAENLSGGSDALDYLRDLYSELKTAGYGDHIRFDLGLVHQIDYYTGVVFRGYVEGAGDAVLSGGRYDKLVGAFGRPAQATGFAVDVDAVAACLPAVSPAGLEMLIHYGDGELARALAVLDVREPGSCELSPCRALESTLSLAREKGASVVLVLENGGERLVEV</sequence>
<reference evidence="12" key="2">
    <citation type="submission" date="2021-09" db="EMBL/GenBank/DDBJ databases">
        <authorList>
            <person name="Gilroy R."/>
        </authorList>
    </citation>
    <scope>NUCLEOTIDE SEQUENCE</scope>
    <source>
        <strain evidence="12">CHK179-5677</strain>
    </source>
</reference>
<dbReference type="EMBL" id="DYUC01000014">
    <property type="protein sequence ID" value="HJG85718.1"/>
    <property type="molecule type" value="Genomic_DNA"/>
</dbReference>
<evidence type="ECO:0000256" key="10">
    <source>
        <dbReference type="PIRSR" id="PIRSR001549-1"/>
    </source>
</evidence>
<dbReference type="SUPFAM" id="SSF55681">
    <property type="entry name" value="Class II aaRS and biotin synthetases"/>
    <property type="match status" value="1"/>
</dbReference>
<dbReference type="InterPro" id="IPR004517">
    <property type="entry name" value="HisZ"/>
</dbReference>
<comment type="subunit">
    <text evidence="9">Heteromultimer composed of HisG and HisZ subunits.</text>
</comment>
<dbReference type="GO" id="GO:0000105">
    <property type="term" value="P:L-histidine biosynthetic process"/>
    <property type="evidence" value="ECO:0007669"/>
    <property type="project" value="UniProtKB-UniRule"/>
</dbReference>
<evidence type="ECO:0000256" key="5">
    <source>
        <dbReference type="ARBA" id="ARBA00022490"/>
    </source>
</evidence>
<comment type="miscellaneous">
    <text evidence="9">This function is generally fulfilled by the C-terminal part of HisG, which is missing in some bacteria such as this one.</text>
</comment>
<dbReference type="Pfam" id="PF13393">
    <property type="entry name" value="tRNA-synt_His"/>
    <property type="match status" value="1"/>
</dbReference>
<gene>
    <name evidence="9 12" type="primary">hisZ</name>
    <name evidence="12" type="ORF">K8V01_01615</name>
</gene>
<keyword evidence="12" id="KW-0808">Transferase</keyword>
<feature type="binding site" evidence="10">
    <location>
        <begin position="80"/>
        <end position="82"/>
    </location>
    <ligand>
        <name>L-histidine</name>
        <dbReference type="ChEBI" id="CHEBI:57595"/>
    </ligand>
</feature>
<comment type="pathway">
    <text evidence="2 9">Amino-acid biosynthesis; L-histidine biosynthesis; L-histidine from 5-phospho-alpha-D-ribose 1-diphosphate: step 1/9.</text>
</comment>
<dbReference type="PANTHER" id="PTHR43707">
    <property type="entry name" value="HISTIDYL-TRNA SYNTHETASE"/>
    <property type="match status" value="1"/>
</dbReference>
<evidence type="ECO:0000256" key="6">
    <source>
        <dbReference type="ARBA" id="ARBA00022605"/>
    </source>
</evidence>
<evidence type="ECO:0000256" key="1">
    <source>
        <dbReference type="ARBA" id="ARBA00004496"/>
    </source>
</evidence>
<dbReference type="NCBIfam" id="TIGR00443">
    <property type="entry name" value="hisZ_biosyn_reg"/>
    <property type="match status" value="1"/>
</dbReference>
<evidence type="ECO:0000256" key="3">
    <source>
        <dbReference type="ARBA" id="ARBA00005539"/>
    </source>
</evidence>
<evidence type="ECO:0000256" key="7">
    <source>
        <dbReference type="ARBA" id="ARBA00023102"/>
    </source>
</evidence>
<dbReference type="CDD" id="cd00773">
    <property type="entry name" value="HisRS-like_core"/>
    <property type="match status" value="1"/>
</dbReference>
<evidence type="ECO:0000256" key="4">
    <source>
        <dbReference type="ARBA" id="ARBA00020397"/>
    </source>
</evidence>
<keyword evidence="7 9" id="KW-0368">Histidine biosynthesis</keyword>
<evidence type="ECO:0000259" key="11">
    <source>
        <dbReference type="Pfam" id="PF13393"/>
    </source>
</evidence>
<dbReference type="GO" id="GO:0006427">
    <property type="term" value="P:histidyl-tRNA aminoacylation"/>
    <property type="evidence" value="ECO:0007669"/>
    <property type="project" value="TreeGrafter"/>
</dbReference>
<keyword evidence="12" id="KW-0328">Glycosyltransferase</keyword>
<feature type="binding site" evidence="10">
    <location>
        <position position="110"/>
    </location>
    <ligand>
        <name>L-histidine</name>
        <dbReference type="ChEBI" id="CHEBI:57595"/>
    </ligand>
</feature>
<dbReference type="GO" id="GO:0004821">
    <property type="term" value="F:histidine-tRNA ligase activity"/>
    <property type="evidence" value="ECO:0007669"/>
    <property type="project" value="TreeGrafter"/>
</dbReference>
<dbReference type="InterPro" id="IPR004516">
    <property type="entry name" value="HisRS/HisZ"/>
</dbReference>
<feature type="domain" description="Class II Histidinyl-tRNA synthetase (HisRS)-like catalytic core" evidence="11">
    <location>
        <begin position="10"/>
        <end position="315"/>
    </location>
</feature>
<dbReference type="AlphaFoldDB" id="A0A921SRV5"/>
<protein>
    <recommendedName>
        <fullName evidence="4 9">ATP phosphoribosyltransferase regulatory subunit</fullName>
    </recommendedName>
</protein>
<dbReference type="GO" id="GO:0016757">
    <property type="term" value="F:glycosyltransferase activity"/>
    <property type="evidence" value="ECO:0007669"/>
    <property type="project" value="UniProtKB-KW"/>
</dbReference>
<feature type="binding site" evidence="10">
    <location>
        <begin position="269"/>
        <end position="270"/>
    </location>
    <ligand>
        <name>L-histidine</name>
        <dbReference type="ChEBI" id="CHEBI:57595"/>
    </ligand>
</feature>
<dbReference type="Gene3D" id="3.30.930.10">
    <property type="entry name" value="Bira Bifunctional Protein, Domain 2"/>
    <property type="match status" value="1"/>
</dbReference>
<proteinExistence type="inferred from homology"/>
<comment type="subcellular location">
    <subcellularLocation>
        <location evidence="1 9">Cytoplasm</location>
    </subcellularLocation>
</comment>
<comment type="function">
    <text evidence="8 9">Required for the first step of histidine biosynthesis. May allow the feedback regulation of ATP phosphoribosyltransferase activity by histidine.</text>
</comment>
<evidence type="ECO:0000313" key="13">
    <source>
        <dbReference type="Proteomes" id="UP000760668"/>
    </source>
</evidence>
<reference evidence="12" key="1">
    <citation type="journal article" date="2021" name="PeerJ">
        <title>Extensive microbial diversity within the chicken gut microbiome revealed by metagenomics and culture.</title>
        <authorList>
            <person name="Gilroy R."/>
            <person name="Ravi A."/>
            <person name="Getino M."/>
            <person name="Pursley I."/>
            <person name="Horton D.L."/>
            <person name="Alikhan N.F."/>
            <person name="Baker D."/>
            <person name="Gharbi K."/>
            <person name="Hall N."/>
            <person name="Watson M."/>
            <person name="Adriaenssens E.M."/>
            <person name="Foster-Nyarko E."/>
            <person name="Jarju S."/>
            <person name="Secka A."/>
            <person name="Antonio M."/>
            <person name="Oren A."/>
            <person name="Chaudhuri R.R."/>
            <person name="La Ragione R."/>
            <person name="Hildebrand F."/>
            <person name="Pallen M.J."/>
        </authorList>
    </citation>
    <scope>NUCLEOTIDE SEQUENCE</scope>
    <source>
        <strain evidence="12">CHK179-5677</strain>
    </source>
</reference>
<keyword evidence="5 9" id="KW-0963">Cytoplasm</keyword>
<dbReference type="Proteomes" id="UP000760668">
    <property type="component" value="Unassembled WGS sequence"/>
</dbReference>
<evidence type="ECO:0000313" key="12">
    <source>
        <dbReference type="EMBL" id="HJG85718.1"/>
    </source>
</evidence>
<feature type="binding site" evidence="10">
    <location>
        <position position="124"/>
    </location>
    <ligand>
        <name>L-histidine</name>
        <dbReference type="ChEBI" id="CHEBI:57595"/>
    </ligand>
</feature>
<accession>A0A921SRV5</accession>
<evidence type="ECO:0000256" key="2">
    <source>
        <dbReference type="ARBA" id="ARBA00004667"/>
    </source>
</evidence>
<feature type="binding site" evidence="10">
    <location>
        <position position="128"/>
    </location>
    <ligand>
        <name>L-histidine</name>
        <dbReference type="ChEBI" id="CHEBI:57595"/>
    </ligand>
</feature>
<dbReference type="GO" id="GO:0005737">
    <property type="term" value="C:cytoplasm"/>
    <property type="evidence" value="ECO:0007669"/>
    <property type="project" value="UniProtKB-SubCell"/>
</dbReference>
<dbReference type="InterPro" id="IPR045864">
    <property type="entry name" value="aa-tRNA-synth_II/BPL/LPL"/>
</dbReference>
<dbReference type="PANTHER" id="PTHR43707:SF6">
    <property type="entry name" value="ATP PHOSPHORIBOSYLTRANSFERASE REGULATORY SUBUNIT"/>
    <property type="match status" value="1"/>
</dbReference>
<evidence type="ECO:0000256" key="8">
    <source>
        <dbReference type="ARBA" id="ARBA00025246"/>
    </source>
</evidence>
<comment type="caution">
    <text evidence="12">The sequence shown here is derived from an EMBL/GenBank/DDBJ whole genome shotgun (WGS) entry which is preliminary data.</text>
</comment>
<dbReference type="HAMAP" id="MF_00125">
    <property type="entry name" value="HisZ"/>
    <property type="match status" value="1"/>
</dbReference>
<organism evidence="12 13">
    <name type="scientific">Pseudoflavonifractor capillosus</name>
    <dbReference type="NCBI Taxonomy" id="106588"/>
    <lineage>
        <taxon>Bacteria</taxon>
        <taxon>Bacillati</taxon>
        <taxon>Bacillota</taxon>
        <taxon>Clostridia</taxon>
        <taxon>Eubacteriales</taxon>
        <taxon>Oscillospiraceae</taxon>
        <taxon>Pseudoflavonifractor</taxon>
    </lineage>
</organism>
<name>A0A921SRV5_9FIRM</name>
<dbReference type="PIRSF" id="PIRSF001549">
    <property type="entry name" value="His-tRNA_synth"/>
    <property type="match status" value="1"/>
</dbReference>
<dbReference type="InterPro" id="IPR041715">
    <property type="entry name" value="HisRS-like_core"/>
</dbReference>
<comment type="similarity">
    <text evidence="3 9">Belongs to the class-II aminoacyl-tRNA synthetase family. HisZ subfamily.</text>
</comment>
<evidence type="ECO:0000256" key="9">
    <source>
        <dbReference type="HAMAP-Rule" id="MF_00125"/>
    </source>
</evidence>